<dbReference type="Gene3D" id="3.10.450.50">
    <property type="match status" value="1"/>
</dbReference>
<dbReference type="InterPro" id="IPR027843">
    <property type="entry name" value="DUF4440"/>
</dbReference>
<evidence type="ECO:0000259" key="2">
    <source>
        <dbReference type="Pfam" id="PF14534"/>
    </source>
</evidence>
<organism evidence="3 4">
    <name type="scientific">Caulobacter segnis</name>
    <dbReference type="NCBI Taxonomy" id="88688"/>
    <lineage>
        <taxon>Bacteria</taxon>
        <taxon>Pseudomonadati</taxon>
        <taxon>Pseudomonadota</taxon>
        <taxon>Alphaproteobacteria</taxon>
        <taxon>Caulobacterales</taxon>
        <taxon>Caulobacteraceae</taxon>
        <taxon>Caulobacter</taxon>
    </lineage>
</organism>
<name>A0A2W5X769_9CAUL</name>
<gene>
    <name evidence="3" type="ORF">DI526_02240</name>
</gene>
<keyword evidence="1" id="KW-0732">Signal</keyword>
<reference evidence="3 4" key="1">
    <citation type="submission" date="2017-08" db="EMBL/GenBank/DDBJ databases">
        <title>Infants hospitalized years apart are colonized by the same room-sourced microbial strains.</title>
        <authorList>
            <person name="Brooks B."/>
            <person name="Olm M.R."/>
            <person name="Firek B.A."/>
            <person name="Baker R."/>
            <person name="Thomas B.C."/>
            <person name="Morowitz M.J."/>
            <person name="Banfield J.F."/>
        </authorList>
    </citation>
    <scope>NUCLEOTIDE SEQUENCE [LARGE SCALE GENOMIC DNA]</scope>
    <source>
        <strain evidence="3">S2_003_000_R2_4</strain>
    </source>
</reference>
<feature type="chain" id="PRO_5015908346" evidence="1">
    <location>
        <begin position="21"/>
        <end position="155"/>
    </location>
</feature>
<dbReference type="Proteomes" id="UP000249393">
    <property type="component" value="Unassembled WGS sequence"/>
</dbReference>
<dbReference type="SUPFAM" id="SSF54427">
    <property type="entry name" value="NTF2-like"/>
    <property type="match status" value="1"/>
</dbReference>
<protein>
    <submittedName>
        <fullName evidence="3">DUF4440 domain-containing protein</fullName>
    </submittedName>
</protein>
<dbReference type="RefSeq" id="WP_304273623.1">
    <property type="nucleotide sequence ID" value="NZ_QFQZ01000004.1"/>
</dbReference>
<evidence type="ECO:0000313" key="3">
    <source>
        <dbReference type="EMBL" id="PZR36784.1"/>
    </source>
</evidence>
<evidence type="ECO:0000256" key="1">
    <source>
        <dbReference type="SAM" id="SignalP"/>
    </source>
</evidence>
<feature type="domain" description="DUF4440" evidence="2">
    <location>
        <begin position="31"/>
        <end position="140"/>
    </location>
</feature>
<proteinExistence type="predicted"/>
<accession>A0A2W5X769</accession>
<dbReference type="Pfam" id="PF14534">
    <property type="entry name" value="DUF4440"/>
    <property type="match status" value="1"/>
</dbReference>
<dbReference type="EMBL" id="QFQZ01000004">
    <property type="protein sequence ID" value="PZR36784.1"/>
    <property type="molecule type" value="Genomic_DNA"/>
</dbReference>
<sequence>MRTAIAALAVCLLAAGPARASETDPDLVKTVAELDRQAFDAYNRCDMVAFGKFFAPDVEFFHDDGGVTVGRDIVVENTRKYICGKVQRVLTPGSLKVYPIKGYGAIEEGLHGFRSVAEGEGGGVAKFLMIWKRTGDDWRITKVVSYGHMPGPDAK</sequence>
<feature type="signal peptide" evidence="1">
    <location>
        <begin position="1"/>
        <end position="20"/>
    </location>
</feature>
<dbReference type="AlphaFoldDB" id="A0A2W5X769"/>
<comment type="caution">
    <text evidence="3">The sequence shown here is derived from an EMBL/GenBank/DDBJ whole genome shotgun (WGS) entry which is preliminary data.</text>
</comment>
<evidence type="ECO:0000313" key="4">
    <source>
        <dbReference type="Proteomes" id="UP000249393"/>
    </source>
</evidence>
<dbReference type="InterPro" id="IPR032710">
    <property type="entry name" value="NTF2-like_dom_sf"/>
</dbReference>